<dbReference type="GO" id="GO:0008270">
    <property type="term" value="F:zinc ion binding"/>
    <property type="evidence" value="ECO:0007669"/>
    <property type="project" value="InterPro"/>
</dbReference>
<dbReference type="PANTHER" id="PTHR10819">
    <property type="entry name" value="PHOSPHOTRIESTERASE-RELATED"/>
    <property type="match status" value="1"/>
</dbReference>
<keyword evidence="5" id="KW-1185">Reference proteome</keyword>
<comment type="caution">
    <text evidence="4">The sequence shown here is derived from an EMBL/GenBank/DDBJ whole genome shotgun (WGS) entry which is preliminary data.</text>
</comment>
<dbReference type="PROSITE" id="PS51347">
    <property type="entry name" value="PHOSPHOTRIESTERASE_2"/>
    <property type="match status" value="1"/>
</dbReference>
<gene>
    <name evidence="4" type="ORF">EV643_10412</name>
</gene>
<keyword evidence="2" id="KW-0378">Hydrolase</keyword>
<evidence type="ECO:0000256" key="3">
    <source>
        <dbReference type="PROSITE-ProRule" id="PRU00679"/>
    </source>
</evidence>
<dbReference type="EMBL" id="SNWQ01000004">
    <property type="protein sequence ID" value="TDO50520.1"/>
    <property type="molecule type" value="Genomic_DNA"/>
</dbReference>
<evidence type="ECO:0000256" key="2">
    <source>
        <dbReference type="ARBA" id="ARBA00022801"/>
    </source>
</evidence>
<keyword evidence="1" id="KW-0479">Metal-binding</keyword>
<evidence type="ECO:0000256" key="1">
    <source>
        <dbReference type="ARBA" id="ARBA00022723"/>
    </source>
</evidence>
<evidence type="ECO:0000313" key="5">
    <source>
        <dbReference type="Proteomes" id="UP000295388"/>
    </source>
</evidence>
<dbReference type="InterPro" id="IPR001559">
    <property type="entry name" value="Phosphotriesterase"/>
</dbReference>
<comment type="caution">
    <text evidence="3">Lacks conserved residue(s) required for the propagation of feature annotation.</text>
</comment>
<name>A0A4R6KHG8_9ACTN</name>
<accession>A0A4R6KHG8</accession>
<sequence length="169" mass="18959">MLEAAGQAAVRTGAPVNVHVSPYGREGVGIARRLTSLGVPPERVVLSHMDSNTALDREYHRELLELGIVIEFDNFGCENYSVQSGRFLRNNSDYERMQHIAELVAEGYGRQLTIGCDVYTKTQLTSFGGLGYDHLHKRIAPTLLEWFDVDASAIEEIVRNTPRRLLDWA</sequence>
<dbReference type="SUPFAM" id="SSF51556">
    <property type="entry name" value="Metallo-dependent hydrolases"/>
    <property type="match status" value="1"/>
</dbReference>
<dbReference type="Proteomes" id="UP000295388">
    <property type="component" value="Unassembled WGS sequence"/>
</dbReference>
<comment type="similarity">
    <text evidence="3">Belongs to the metallo-dependent hydrolases superfamily. Phosphotriesterase family.</text>
</comment>
<dbReference type="GO" id="GO:0016787">
    <property type="term" value="F:hydrolase activity"/>
    <property type="evidence" value="ECO:0007669"/>
    <property type="project" value="UniProtKB-KW"/>
</dbReference>
<dbReference type="Gene3D" id="3.20.20.140">
    <property type="entry name" value="Metal-dependent hydrolases"/>
    <property type="match status" value="1"/>
</dbReference>
<dbReference type="AlphaFoldDB" id="A0A4R6KHG8"/>
<dbReference type="InterPro" id="IPR032466">
    <property type="entry name" value="Metal_Hydrolase"/>
</dbReference>
<organism evidence="4 5">
    <name type="scientific">Kribbella caucasensis</name>
    <dbReference type="NCBI Taxonomy" id="2512215"/>
    <lineage>
        <taxon>Bacteria</taxon>
        <taxon>Bacillati</taxon>
        <taxon>Actinomycetota</taxon>
        <taxon>Actinomycetes</taxon>
        <taxon>Propionibacteriales</taxon>
        <taxon>Kribbellaceae</taxon>
        <taxon>Kribbella</taxon>
    </lineage>
</organism>
<evidence type="ECO:0000313" key="4">
    <source>
        <dbReference type="EMBL" id="TDO50520.1"/>
    </source>
</evidence>
<dbReference type="PANTHER" id="PTHR10819:SF3">
    <property type="entry name" value="PHOSPHOTRIESTERASE-RELATED PROTEIN"/>
    <property type="match status" value="1"/>
</dbReference>
<protein>
    <submittedName>
        <fullName evidence="4">Phosphotriesterase family protein</fullName>
    </submittedName>
</protein>
<proteinExistence type="inferred from homology"/>
<dbReference type="Pfam" id="PF02126">
    <property type="entry name" value="PTE"/>
    <property type="match status" value="1"/>
</dbReference>
<reference evidence="4 5" key="1">
    <citation type="submission" date="2019-03" db="EMBL/GenBank/DDBJ databases">
        <title>Genomic Encyclopedia of Type Strains, Phase III (KMG-III): the genomes of soil and plant-associated and newly described type strains.</title>
        <authorList>
            <person name="Whitman W."/>
        </authorList>
    </citation>
    <scope>NUCLEOTIDE SEQUENCE [LARGE SCALE GENOMIC DNA]</scope>
    <source>
        <strain evidence="4 5">VKM Ac-2527</strain>
    </source>
</reference>